<feature type="transmembrane region" description="Helical" evidence="9">
    <location>
        <begin position="668"/>
        <end position="692"/>
    </location>
</feature>
<sequence>MGSQQAADETQKVVERIILNINVRKDKRSFGLGIKIKKGNVFVSSIRPGSIAEDHFKLYDVIKDVNGSRIDSRELCRDLIRTHKVLTVTVERELSKNIEQPGQGDRKSSTECPYLETAQPFSEMEKNQWSKLPADVREILKKQFATASQYGLQAPARTEQPTQTEHRKVSVLENIVRFEITSDVPRDKSLRKPSDGQQLYKIVASYQCISLLADQMIIYLWLRIGWLILTFNLFVTQAVSLHWKRVAEYGKNPRPQARKHAAFGYDMLRHYVVLFGGQGERDENYNDTWIFDVLAGRWYAVHRNVAPPAMHGAAFGLNDGKFYLVGGCDQTQCFDDVWVFLTSTFEWHKLAPKGELRPTGRLGAIGGFYATGSHIIYGLGTTINDQFLEDIFFFDIPMQRWYKIIERLFVYSPFTPHPRRHMSSLMVSPSEVLLFGGCSKHGQCPTGDAWLFNVQSHVWQSLPFCPSPRMEASAVTLLSSDDVEPKPAAVLIYGGRRYTSQHLLGSPMLEPDEVVIYDLVGKSWSIRSSKYEDSSGLPEQRSAASTASTLTEVYMFGGEAYDGRLLDDFWMLAGDWRESATNQKCQQVNFNLLALHGLLMSASFALILPAGALWALYKSARVTKQKKSGGWTMTHTIAQTCGMVIVAAGAVCSIQAKRDNGKHFGSVHGVLGIIVIALLCVQVALGFSKSLIRTEAQRRTINRVHFWLAIVLLPLAFLNIILGLQLIAVPVGLLLGFFVHIFCLLAALGLILPILRFRKANRSVAFPPPNDD</sequence>
<evidence type="ECO:0000256" key="5">
    <source>
        <dbReference type="ARBA" id="ARBA00022737"/>
    </source>
</evidence>
<feature type="transmembrane region" description="Helical" evidence="9">
    <location>
        <begin position="704"/>
        <end position="727"/>
    </location>
</feature>
<evidence type="ECO:0000313" key="12">
    <source>
        <dbReference type="EMBL" id="CDW54823.1"/>
    </source>
</evidence>
<evidence type="ECO:0000256" key="4">
    <source>
        <dbReference type="ARBA" id="ARBA00022692"/>
    </source>
</evidence>
<keyword evidence="13" id="KW-1185">Reference proteome</keyword>
<feature type="transmembrane region" description="Helical" evidence="9">
    <location>
        <begin position="637"/>
        <end position="656"/>
    </location>
</feature>
<dbReference type="PROSITE" id="PS50939">
    <property type="entry name" value="CYTOCHROME_B561"/>
    <property type="match status" value="1"/>
</dbReference>
<evidence type="ECO:0000259" key="11">
    <source>
        <dbReference type="PROSITE" id="PS50939"/>
    </source>
</evidence>
<dbReference type="CDD" id="cd08760">
    <property type="entry name" value="Cyt_b561_FRRS1_like"/>
    <property type="match status" value="1"/>
</dbReference>
<evidence type="ECO:0000313" key="13">
    <source>
        <dbReference type="Proteomes" id="UP000030665"/>
    </source>
</evidence>
<evidence type="ECO:0000256" key="1">
    <source>
        <dbReference type="ARBA" id="ARBA00004370"/>
    </source>
</evidence>
<dbReference type="Gene3D" id="2.120.10.80">
    <property type="entry name" value="Kelch-type beta propeller"/>
    <property type="match status" value="1"/>
</dbReference>
<dbReference type="PANTHER" id="PTHR46093">
    <property type="entry name" value="ACYL-COA-BINDING DOMAIN-CONTAINING PROTEIN 5"/>
    <property type="match status" value="1"/>
</dbReference>
<keyword evidence="4 9" id="KW-0812">Transmembrane</keyword>
<keyword evidence="5" id="KW-0677">Repeat</keyword>
<feature type="transmembrane region" description="Helical" evidence="9">
    <location>
        <begin position="593"/>
        <end position="617"/>
    </location>
</feature>
<dbReference type="InterPro" id="IPR001478">
    <property type="entry name" value="PDZ"/>
</dbReference>
<accession>A0A077Z587</accession>
<dbReference type="Proteomes" id="UP000030665">
    <property type="component" value="Unassembled WGS sequence"/>
</dbReference>
<dbReference type="SUPFAM" id="SSF50965">
    <property type="entry name" value="Galactose oxidase, central domain"/>
    <property type="match status" value="1"/>
</dbReference>
<proteinExistence type="predicted"/>
<dbReference type="Pfam" id="PF03188">
    <property type="entry name" value="Cytochrom_B561"/>
    <property type="match status" value="1"/>
</dbReference>
<keyword evidence="3" id="KW-0813">Transport</keyword>
<dbReference type="Pfam" id="PF24681">
    <property type="entry name" value="Kelch_KLHDC2_KLHL20_DRC7"/>
    <property type="match status" value="1"/>
</dbReference>
<dbReference type="Gene3D" id="2.30.42.10">
    <property type="match status" value="1"/>
</dbReference>
<dbReference type="AlphaFoldDB" id="A0A077Z587"/>
<dbReference type="InterPro" id="IPR011043">
    <property type="entry name" value="Gal_Oxase/kelch_b-propeller"/>
</dbReference>
<keyword evidence="2" id="KW-0880">Kelch repeat</keyword>
<dbReference type="InterPro" id="IPR015915">
    <property type="entry name" value="Kelch-typ_b-propeller"/>
</dbReference>
<keyword evidence="6" id="KW-0249">Electron transport</keyword>
<reference evidence="12" key="2">
    <citation type="submission" date="2014-03" db="EMBL/GenBank/DDBJ databases">
        <title>The whipworm genome and dual-species transcriptomics of an intimate host-pathogen interaction.</title>
        <authorList>
            <person name="Foth B.J."/>
            <person name="Tsai I.J."/>
            <person name="Reid A.J."/>
            <person name="Bancroft A.J."/>
            <person name="Nichol S."/>
            <person name="Tracey A."/>
            <person name="Holroyd N."/>
            <person name="Cotton J.A."/>
            <person name="Stanley E.J."/>
            <person name="Zarowiecki M."/>
            <person name="Liu J.Z."/>
            <person name="Huckvale T."/>
            <person name="Cooper P.J."/>
            <person name="Grencis R.K."/>
            <person name="Berriman M."/>
        </authorList>
    </citation>
    <scope>NUCLEOTIDE SEQUENCE [LARGE SCALE GENOMIC DNA]</scope>
</reference>
<protein>
    <submittedName>
        <fullName evidence="12">Kelch 3 and Kelch 4 and Cytochrom B561 domain con taining protein</fullName>
    </submittedName>
</protein>
<dbReference type="GO" id="GO:0016020">
    <property type="term" value="C:membrane"/>
    <property type="evidence" value="ECO:0007669"/>
    <property type="project" value="UniProtKB-SubCell"/>
</dbReference>
<evidence type="ECO:0000256" key="6">
    <source>
        <dbReference type="ARBA" id="ARBA00022982"/>
    </source>
</evidence>
<evidence type="ECO:0000256" key="3">
    <source>
        <dbReference type="ARBA" id="ARBA00022448"/>
    </source>
</evidence>
<dbReference type="STRING" id="36087.A0A077Z587"/>
<dbReference type="InterPro" id="IPR036034">
    <property type="entry name" value="PDZ_sf"/>
</dbReference>
<evidence type="ECO:0000256" key="8">
    <source>
        <dbReference type="ARBA" id="ARBA00023136"/>
    </source>
</evidence>
<evidence type="ECO:0000256" key="2">
    <source>
        <dbReference type="ARBA" id="ARBA00022441"/>
    </source>
</evidence>
<feature type="transmembrane region" description="Helical" evidence="9">
    <location>
        <begin position="733"/>
        <end position="755"/>
    </location>
</feature>
<dbReference type="EMBL" id="HG805917">
    <property type="protein sequence ID" value="CDW54823.1"/>
    <property type="molecule type" value="Genomic_DNA"/>
</dbReference>
<dbReference type="SMART" id="SM00665">
    <property type="entry name" value="B561"/>
    <property type="match status" value="1"/>
</dbReference>
<dbReference type="Gene3D" id="1.20.120.1770">
    <property type="match status" value="1"/>
</dbReference>
<organism evidence="12 13">
    <name type="scientific">Trichuris trichiura</name>
    <name type="common">Whipworm</name>
    <name type="synonym">Trichocephalus trichiurus</name>
    <dbReference type="NCBI Taxonomy" id="36087"/>
    <lineage>
        <taxon>Eukaryota</taxon>
        <taxon>Metazoa</taxon>
        <taxon>Ecdysozoa</taxon>
        <taxon>Nematoda</taxon>
        <taxon>Enoplea</taxon>
        <taxon>Dorylaimia</taxon>
        <taxon>Trichinellida</taxon>
        <taxon>Trichuridae</taxon>
        <taxon>Trichuris</taxon>
    </lineage>
</organism>
<reference evidence="12" key="1">
    <citation type="submission" date="2014-01" db="EMBL/GenBank/DDBJ databases">
        <authorList>
            <person name="Aslett M."/>
        </authorList>
    </citation>
    <scope>NUCLEOTIDE SEQUENCE</scope>
</reference>
<evidence type="ECO:0000259" key="10">
    <source>
        <dbReference type="PROSITE" id="PS50106"/>
    </source>
</evidence>
<dbReference type="SUPFAM" id="SSF50156">
    <property type="entry name" value="PDZ domain-like"/>
    <property type="match status" value="1"/>
</dbReference>
<evidence type="ECO:0000256" key="7">
    <source>
        <dbReference type="ARBA" id="ARBA00022989"/>
    </source>
</evidence>
<comment type="subcellular location">
    <subcellularLocation>
        <location evidence="1">Membrane</location>
    </subcellularLocation>
</comment>
<feature type="domain" description="Cytochrome b561" evidence="11">
    <location>
        <begin position="552"/>
        <end position="761"/>
    </location>
</feature>
<evidence type="ECO:0000256" key="9">
    <source>
        <dbReference type="SAM" id="Phobius"/>
    </source>
</evidence>
<dbReference type="SMART" id="SM00228">
    <property type="entry name" value="PDZ"/>
    <property type="match status" value="1"/>
</dbReference>
<dbReference type="PANTHER" id="PTHR46093:SF18">
    <property type="entry name" value="FIBRONECTIN TYPE-III DOMAIN-CONTAINING PROTEIN"/>
    <property type="match status" value="1"/>
</dbReference>
<keyword evidence="8 9" id="KW-0472">Membrane</keyword>
<dbReference type="PROSITE" id="PS50106">
    <property type="entry name" value="PDZ"/>
    <property type="match status" value="1"/>
</dbReference>
<feature type="domain" description="PDZ" evidence="10">
    <location>
        <begin position="20"/>
        <end position="94"/>
    </location>
</feature>
<gene>
    <name evidence="12" type="ORF">TTRE_0000309301</name>
</gene>
<dbReference type="InterPro" id="IPR006593">
    <property type="entry name" value="Cyt_b561/ferric_Rdtase_TM"/>
</dbReference>
<keyword evidence="7 9" id="KW-1133">Transmembrane helix</keyword>
<dbReference type="OrthoDB" id="2419613at2759"/>
<name>A0A077Z587_TRITR</name>